<proteinExistence type="predicted"/>
<sequence length="174" mass="19445">MCTAFLKEAKWHKSGHKPSLEEYMQNGWISSSVPTILLHLFFSDQSLDIIVSYNHHVVLPPSSVLLTISPLLRSVMEELARGDTMKSIQCHMYETGASEAEARAYIRRMIGVAWNDLNLEKKSCCLHPGFVEAAINLGRVAQCVYQYGDGHGCPDKAKTVDHVRSLLVHPVPLD</sequence>
<comment type="caution">
    <text evidence="3">The sequence shown here is derived from an EMBL/GenBank/DDBJ whole genome shotgun (WGS) entry which is preliminary data.</text>
</comment>
<dbReference type="AlphaFoldDB" id="A0A6D2L7H1"/>
<dbReference type="GO" id="GO:0000287">
    <property type="term" value="F:magnesium ion binding"/>
    <property type="evidence" value="ECO:0007669"/>
    <property type="project" value="InterPro"/>
</dbReference>
<evidence type="ECO:0000313" key="3">
    <source>
        <dbReference type="EMBL" id="CAA7061730.1"/>
    </source>
</evidence>
<protein>
    <recommendedName>
        <fullName evidence="2">Terpene synthase metal-binding domain-containing protein</fullName>
    </recommendedName>
</protein>
<evidence type="ECO:0000313" key="4">
    <source>
        <dbReference type="Proteomes" id="UP000467841"/>
    </source>
</evidence>
<reference evidence="3" key="1">
    <citation type="submission" date="2020-01" db="EMBL/GenBank/DDBJ databases">
        <authorList>
            <person name="Mishra B."/>
        </authorList>
    </citation>
    <scope>NUCLEOTIDE SEQUENCE [LARGE SCALE GENOMIC DNA]</scope>
</reference>
<feature type="domain" description="Terpene synthase metal-binding" evidence="2">
    <location>
        <begin position="1"/>
        <end position="116"/>
    </location>
</feature>
<keyword evidence="4" id="KW-1185">Reference proteome</keyword>
<dbReference type="InterPro" id="IPR008949">
    <property type="entry name" value="Isoprenoid_synthase_dom_sf"/>
</dbReference>
<dbReference type="Pfam" id="PF03936">
    <property type="entry name" value="Terpene_synth_C"/>
    <property type="match status" value="1"/>
</dbReference>
<dbReference type="PANTHER" id="PTHR31225:SF255">
    <property type="entry name" value="TERPENOID SYNTHASE 3, CHLOROPLASTIC"/>
    <property type="match status" value="1"/>
</dbReference>
<dbReference type="PANTHER" id="PTHR31225">
    <property type="entry name" value="OS04G0344100 PROTEIN-RELATED"/>
    <property type="match status" value="1"/>
</dbReference>
<organism evidence="3 4">
    <name type="scientific">Microthlaspi erraticum</name>
    <dbReference type="NCBI Taxonomy" id="1685480"/>
    <lineage>
        <taxon>Eukaryota</taxon>
        <taxon>Viridiplantae</taxon>
        <taxon>Streptophyta</taxon>
        <taxon>Embryophyta</taxon>
        <taxon>Tracheophyta</taxon>
        <taxon>Spermatophyta</taxon>
        <taxon>Magnoliopsida</taxon>
        <taxon>eudicotyledons</taxon>
        <taxon>Gunneridae</taxon>
        <taxon>Pentapetalae</taxon>
        <taxon>rosids</taxon>
        <taxon>malvids</taxon>
        <taxon>Brassicales</taxon>
        <taxon>Brassicaceae</taxon>
        <taxon>Coluteocarpeae</taxon>
        <taxon>Microthlaspi</taxon>
    </lineage>
</organism>
<evidence type="ECO:0000259" key="2">
    <source>
        <dbReference type="Pfam" id="PF03936"/>
    </source>
</evidence>
<dbReference type="EMBL" id="CACVBM020001895">
    <property type="protein sequence ID" value="CAA7061730.1"/>
    <property type="molecule type" value="Genomic_DNA"/>
</dbReference>
<dbReference type="SUPFAM" id="SSF48576">
    <property type="entry name" value="Terpenoid synthases"/>
    <property type="match status" value="1"/>
</dbReference>
<accession>A0A6D2L7H1</accession>
<dbReference type="InterPro" id="IPR005630">
    <property type="entry name" value="Terpene_synthase_metal-bd"/>
</dbReference>
<name>A0A6D2L7H1_9BRAS</name>
<dbReference type="Gene3D" id="1.10.600.10">
    <property type="entry name" value="Farnesyl Diphosphate Synthase"/>
    <property type="match status" value="1"/>
</dbReference>
<keyword evidence="1" id="KW-0479">Metal-binding</keyword>
<dbReference type="GO" id="GO:0010333">
    <property type="term" value="F:terpene synthase activity"/>
    <property type="evidence" value="ECO:0007669"/>
    <property type="project" value="InterPro"/>
</dbReference>
<dbReference type="Proteomes" id="UP000467841">
    <property type="component" value="Unassembled WGS sequence"/>
</dbReference>
<dbReference type="InterPro" id="IPR050148">
    <property type="entry name" value="Terpene_synthase-like"/>
</dbReference>
<dbReference type="GO" id="GO:0016114">
    <property type="term" value="P:terpenoid biosynthetic process"/>
    <property type="evidence" value="ECO:0007669"/>
    <property type="project" value="InterPro"/>
</dbReference>
<gene>
    <name evidence="3" type="ORF">MERR_LOCUS48966</name>
</gene>
<dbReference type="OrthoDB" id="1936865at2759"/>
<evidence type="ECO:0000256" key="1">
    <source>
        <dbReference type="ARBA" id="ARBA00022723"/>
    </source>
</evidence>